<dbReference type="EMBL" id="CP036263">
    <property type="protein sequence ID" value="QDS97748.1"/>
    <property type="molecule type" value="Genomic_DNA"/>
</dbReference>
<keyword evidence="3" id="KW-1185">Reference proteome</keyword>
<reference evidence="2 3" key="1">
    <citation type="submission" date="2019-02" db="EMBL/GenBank/DDBJ databases">
        <title>Deep-cultivation of Planctomycetes and their phenomic and genomic characterization uncovers novel biology.</title>
        <authorList>
            <person name="Wiegand S."/>
            <person name="Jogler M."/>
            <person name="Boedeker C."/>
            <person name="Pinto D."/>
            <person name="Vollmers J."/>
            <person name="Rivas-Marin E."/>
            <person name="Kohn T."/>
            <person name="Peeters S.H."/>
            <person name="Heuer A."/>
            <person name="Rast P."/>
            <person name="Oberbeckmann S."/>
            <person name="Bunk B."/>
            <person name="Jeske O."/>
            <person name="Meyerdierks A."/>
            <person name="Storesund J.E."/>
            <person name="Kallscheuer N."/>
            <person name="Luecker S."/>
            <person name="Lage O.M."/>
            <person name="Pohl T."/>
            <person name="Merkel B.J."/>
            <person name="Hornburger P."/>
            <person name="Mueller R.-W."/>
            <person name="Bruemmer F."/>
            <person name="Labrenz M."/>
            <person name="Spormann A.M."/>
            <person name="Op den Camp H."/>
            <person name="Overmann J."/>
            <person name="Amann R."/>
            <person name="Jetten M.S.M."/>
            <person name="Mascher T."/>
            <person name="Medema M.H."/>
            <person name="Devos D.P."/>
            <person name="Kaster A.-K."/>
            <person name="Ovreas L."/>
            <person name="Rohde M."/>
            <person name="Galperin M.Y."/>
            <person name="Jogler C."/>
        </authorList>
    </citation>
    <scope>NUCLEOTIDE SEQUENCE [LARGE SCALE GENOMIC DNA]</scope>
    <source>
        <strain evidence="2 3">HG15A2</strain>
    </source>
</reference>
<organism evidence="2 3">
    <name type="scientific">Adhaeretor mobilis</name>
    <dbReference type="NCBI Taxonomy" id="1930276"/>
    <lineage>
        <taxon>Bacteria</taxon>
        <taxon>Pseudomonadati</taxon>
        <taxon>Planctomycetota</taxon>
        <taxon>Planctomycetia</taxon>
        <taxon>Pirellulales</taxon>
        <taxon>Lacipirellulaceae</taxon>
        <taxon>Adhaeretor</taxon>
    </lineage>
</organism>
<dbReference type="RefSeq" id="WP_145058369.1">
    <property type="nucleotide sequence ID" value="NZ_CP036263.1"/>
</dbReference>
<dbReference type="OrthoDB" id="285502at2"/>
<evidence type="ECO:0000313" key="3">
    <source>
        <dbReference type="Proteomes" id="UP000319852"/>
    </source>
</evidence>
<keyword evidence="1" id="KW-0175">Coiled coil</keyword>
<feature type="coiled-coil region" evidence="1">
    <location>
        <begin position="96"/>
        <end position="123"/>
    </location>
</feature>
<dbReference type="AlphaFoldDB" id="A0A517MS96"/>
<evidence type="ECO:0000256" key="1">
    <source>
        <dbReference type="SAM" id="Coils"/>
    </source>
</evidence>
<gene>
    <name evidence="2" type="ORF">HG15A2_10150</name>
</gene>
<evidence type="ECO:0000313" key="2">
    <source>
        <dbReference type="EMBL" id="QDS97748.1"/>
    </source>
</evidence>
<name>A0A517MS96_9BACT</name>
<dbReference type="Proteomes" id="UP000319852">
    <property type="component" value="Chromosome"/>
</dbReference>
<dbReference type="KEGG" id="amob:HG15A2_10150"/>
<protein>
    <submittedName>
        <fullName evidence="2">Uncharacterized protein</fullName>
    </submittedName>
</protein>
<sequence length="137" mass="15014">MKTPPTDAELDAFLDEGLSAERMDAIESAIGSNAALAERIAQAVGRRDAGLHTLGAIWRRHRLTCPTREQLGSHLMGVLPSEEAKYLQFHVETIGCRKCQASLADLKDQLAAADQEATQQRRSKYFETSAGYLGRGK</sequence>
<proteinExistence type="predicted"/>
<accession>A0A517MS96</accession>